<dbReference type="GO" id="GO:0009909">
    <property type="term" value="P:regulation of flower development"/>
    <property type="evidence" value="ECO:0007669"/>
    <property type="project" value="InterPro"/>
</dbReference>
<keyword evidence="1" id="KW-0472">Membrane</keyword>
<dbReference type="AlphaFoldDB" id="A0A8K0IEI5"/>
<dbReference type="PANTHER" id="PTHR31319">
    <property type="entry name" value="ZINC FINGER PROTEIN CONSTANS-LIKE 4"/>
    <property type="match status" value="1"/>
</dbReference>
<dbReference type="PANTHER" id="PTHR31319:SF110">
    <property type="entry name" value="CCT MOTIF FAMILY PROTEIN"/>
    <property type="match status" value="1"/>
</dbReference>
<sequence>MDRQLASEAKQFHWDLRSCQMIGIYPRCRAVEGGIMAVLVQDRDTDHASGGAIELMFIDIVSKEEGHKIPMIWRLACHPSPNGLVSMNHRFSQHMIVALLQKLGDNGRPFEGLMGISSLVVGVAYGFRCGLLVFLYFRVRSRRREEKKIRIRAFAEGISSPIVDRILEFYDDGGDDLFPSDLQPLLSSDVAVAASSAAAAVAFSPVPSIDTAALSTLLDDPQPSNPEHDFLPADVDCTSPSDPSSMFPAPPQHVDQHQVVDPFDPIVSTDPILGGGYLGYSSESVVPIQIRQQQQQAPMFVGLESAVQSPSCAFLDGGGIGAFHHQAGMGGEGQPGLFSAGMTMVGSGQEVVEYQRMVEGAGNVGIYGPDSLQQRVYGFGDMQQVIGGNQHLMGGCIGSPTQLPASDISALEESTFKVGRLSTEERKEKIHRYMKKRNERNFSKKIKVVVKEEDIFDSPDILAHISGVNSFKYNYTLESWI</sequence>
<organism evidence="2 3">
    <name type="scientific">Cocos nucifera</name>
    <name type="common">Coconut palm</name>
    <dbReference type="NCBI Taxonomy" id="13894"/>
    <lineage>
        <taxon>Eukaryota</taxon>
        <taxon>Viridiplantae</taxon>
        <taxon>Streptophyta</taxon>
        <taxon>Embryophyta</taxon>
        <taxon>Tracheophyta</taxon>
        <taxon>Spermatophyta</taxon>
        <taxon>Magnoliopsida</taxon>
        <taxon>Liliopsida</taxon>
        <taxon>Arecaceae</taxon>
        <taxon>Arecoideae</taxon>
        <taxon>Cocoseae</taxon>
        <taxon>Attaleinae</taxon>
        <taxon>Cocos</taxon>
    </lineage>
</organism>
<comment type="caution">
    <text evidence="2">The sequence shown here is derived from an EMBL/GenBank/DDBJ whole genome shotgun (WGS) entry which is preliminary data.</text>
</comment>
<keyword evidence="1" id="KW-0812">Transmembrane</keyword>
<evidence type="ECO:0000313" key="2">
    <source>
        <dbReference type="EMBL" id="KAG1354017.1"/>
    </source>
</evidence>
<dbReference type="GO" id="GO:0003700">
    <property type="term" value="F:DNA-binding transcription factor activity"/>
    <property type="evidence" value="ECO:0007669"/>
    <property type="project" value="TreeGrafter"/>
</dbReference>
<protein>
    <submittedName>
        <fullName evidence="2">Uncharacterized protein</fullName>
    </submittedName>
</protein>
<dbReference type="GO" id="GO:0005634">
    <property type="term" value="C:nucleus"/>
    <property type="evidence" value="ECO:0007669"/>
    <property type="project" value="TreeGrafter"/>
</dbReference>
<dbReference type="OrthoDB" id="153872at2759"/>
<dbReference type="Proteomes" id="UP000797356">
    <property type="component" value="Chromosome 7"/>
</dbReference>
<keyword evidence="3" id="KW-1185">Reference proteome</keyword>
<evidence type="ECO:0000313" key="3">
    <source>
        <dbReference type="Proteomes" id="UP000797356"/>
    </source>
</evidence>
<keyword evidence="1" id="KW-1133">Transmembrane helix</keyword>
<feature type="transmembrane region" description="Helical" evidence="1">
    <location>
        <begin position="113"/>
        <end position="137"/>
    </location>
</feature>
<dbReference type="InterPro" id="IPR045281">
    <property type="entry name" value="CONSTANS-like"/>
</dbReference>
<dbReference type="EMBL" id="CM017878">
    <property type="protein sequence ID" value="KAG1354017.1"/>
    <property type="molecule type" value="Genomic_DNA"/>
</dbReference>
<name>A0A8K0IEI5_COCNU</name>
<accession>A0A8K0IEI5</accession>
<gene>
    <name evidence="2" type="ORF">COCNU_07G001290</name>
</gene>
<reference evidence="2" key="1">
    <citation type="journal article" date="2017" name="Gigascience">
        <title>The genome draft of coconut (Cocos nucifera).</title>
        <authorList>
            <person name="Xiao Y."/>
            <person name="Xu P."/>
            <person name="Fan H."/>
            <person name="Baudouin L."/>
            <person name="Xia W."/>
            <person name="Bocs S."/>
            <person name="Xu J."/>
            <person name="Li Q."/>
            <person name="Guo A."/>
            <person name="Zhou L."/>
            <person name="Li J."/>
            <person name="Wu Y."/>
            <person name="Ma Z."/>
            <person name="Armero A."/>
            <person name="Issali A.E."/>
            <person name="Liu N."/>
            <person name="Peng M."/>
            <person name="Yang Y."/>
        </authorList>
    </citation>
    <scope>NUCLEOTIDE SEQUENCE</scope>
    <source>
        <tissue evidence="2">Spear leaf of Hainan Tall coconut</tissue>
    </source>
</reference>
<proteinExistence type="predicted"/>
<reference evidence="2" key="2">
    <citation type="submission" date="2019-07" db="EMBL/GenBank/DDBJ databases">
        <authorList>
            <person name="Yang Y."/>
            <person name="Bocs S."/>
            <person name="Baudouin L."/>
        </authorList>
    </citation>
    <scope>NUCLEOTIDE SEQUENCE</scope>
    <source>
        <tissue evidence="2">Spear leaf of Hainan Tall coconut</tissue>
    </source>
</reference>
<evidence type="ECO:0000256" key="1">
    <source>
        <dbReference type="SAM" id="Phobius"/>
    </source>
</evidence>